<dbReference type="EMBL" id="CP098251">
    <property type="protein sequence ID" value="WAV90798.1"/>
    <property type="molecule type" value="Genomic_DNA"/>
</dbReference>
<dbReference type="Proteomes" id="UP001164819">
    <property type="component" value="Chromosome"/>
</dbReference>
<dbReference type="RefSeq" id="WP_269315743.1">
    <property type="nucleotide sequence ID" value="NZ_CP098251.1"/>
</dbReference>
<evidence type="ECO:0000259" key="1">
    <source>
        <dbReference type="Pfam" id="PF13468"/>
    </source>
</evidence>
<name>A0A9E9LB23_9BURK</name>
<sequence length="252" mass="28714">MMELQLDHLVINAKHVLEDYERQFSELGFIVTPPSKHSLGSVNQSIVFEDHYLELVGLGDGRRKDLLESHEGIDGLVFRMSDPVKLVMELERSSLAMQPLQNFSRPVPGGTGKAEFSVIRLVKGQFQEGRVYFCQHHTPQFIWRSNDMKHPNGVTGIKYLYIASHDSAGTCLRYNRLGNLTGFEIKIGSVGELCDRFGVANFEADRFVAMTFHCPDIDRVEQIVRKNVPLYWKSGNRLWLKAGKNIILEFES</sequence>
<gene>
    <name evidence="2" type="ORF">NB646_08125</name>
</gene>
<dbReference type="Gene3D" id="3.10.180.10">
    <property type="entry name" value="2,3-Dihydroxybiphenyl 1,2-Dioxygenase, domain 1"/>
    <property type="match status" value="1"/>
</dbReference>
<feature type="domain" description="Glyoxalase-like" evidence="1">
    <location>
        <begin position="6"/>
        <end position="177"/>
    </location>
</feature>
<reference evidence="2" key="1">
    <citation type="journal article" date="2022" name="Front. Microbiol.">
        <title>New perspectives on an old grouping: The genomic and phenotypic variability of Oxalobacter formigenes and the implications for calcium oxalate stone prevention.</title>
        <authorList>
            <person name="Chmiel J.A."/>
            <person name="Carr C."/>
            <person name="Stuivenberg G.A."/>
            <person name="Venema R."/>
            <person name="Chanyi R.M."/>
            <person name="Al K.F."/>
            <person name="Giguere D."/>
            <person name="Say H."/>
            <person name="Akouris P.P."/>
            <person name="Dominguez Romero S.A."/>
            <person name="Kwong A."/>
            <person name="Tai V."/>
            <person name="Koval S.F."/>
            <person name="Razvi H."/>
            <person name="Bjazevic J."/>
            <person name="Burton J.P."/>
        </authorList>
    </citation>
    <scope>NUCLEOTIDE SEQUENCE</scope>
    <source>
        <strain evidence="2">OxK</strain>
    </source>
</reference>
<dbReference type="AlphaFoldDB" id="A0A9E9LB23"/>
<organism evidence="2">
    <name type="scientific">Oxalobacter aliiformigenes</name>
    <dbReference type="NCBI Taxonomy" id="2946593"/>
    <lineage>
        <taxon>Bacteria</taxon>
        <taxon>Pseudomonadati</taxon>
        <taxon>Pseudomonadota</taxon>
        <taxon>Betaproteobacteria</taxon>
        <taxon>Burkholderiales</taxon>
        <taxon>Oxalobacteraceae</taxon>
        <taxon>Oxalobacter</taxon>
    </lineage>
</organism>
<dbReference type="PANTHER" id="PTHR40265:SF1">
    <property type="entry name" value="GLYOXALASE-LIKE DOMAIN-CONTAINING PROTEIN"/>
    <property type="match status" value="1"/>
</dbReference>
<evidence type="ECO:0000313" key="2">
    <source>
        <dbReference type="EMBL" id="WAV90798.1"/>
    </source>
</evidence>
<dbReference type="InterPro" id="IPR025870">
    <property type="entry name" value="Glyoxalase-like_dom"/>
</dbReference>
<protein>
    <submittedName>
        <fullName evidence="2">VOC family protein</fullName>
    </submittedName>
</protein>
<dbReference type="Pfam" id="PF13468">
    <property type="entry name" value="Glyoxalase_3"/>
    <property type="match status" value="1"/>
</dbReference>
<proteinExistence type="predicted"/>
<accession>A0A9E9LB23</accession>
<dbReference type="InterPro" id="IPR029068">
    <property type="entry name" value="Glyas_Bleomycin-R_OHBP_Dase"/>
</dbReference>
<dbReference type="PANTHER" id="PTHR40265">
    <property type="entry name" value="BLL2707 PROTEIN"/>
    <property type="match status" value="1"/>
</dbReference>